<keyword evidence="3" id="KW-1185">Reference proteome</keyword>
<dbReference type="Pfam" id="PF23071">
    <property type="entry name" value="DUF7044"/>
    <property type="match status" value="1"/>
</dbReference>
<feature type="domain" description="DUF7044" evidence="1">
    <location>
        <begin position="8"/>
        <end position="95"/>
    </location>
</feature>
<dbReference type="AlphaFoldDB" id="A0A183I3Q0"/>
<organism evidence="4">
    <name type="scientific">Onchocerca flexuosa</name>
    <dbReference type="NCBI Taxonomy" id="387005"/>
    <lineage>
        <taxon>Eukaryota</taxon>
        <taxon>Metazoa</taxon>
        <taxon>Ecdysozoa</taxon>
        <taxon>Nematoda</taxon>
        <taxon>Chromadorea</taxon>
        <taxon>Rhabditida</taxon>
        <taxon>Spirurina</taxon>
        <taxon>Spiruromorpha</taxon>
        <taxon>Filarioidea</taxon>
        <taxon>Onchocercidae</taxon>
        <taxon>Onchocerca</taxon>
    </lineage>
</organism>
<gene>
    <name evidence="2" type="ORF">OFLC_LOCUS14362</name>
</gene>
<reference evidence="4" key="1">
    <citation type="submission" date="2016-06" db="UniProtKB">
        <authorList>
            <consortium name="WormBaseParasite"/>
        </authorList>
    </citation>
    <scope>IDENTIFICATION</scope>
</reference>
<evidence type="ECO:0000313" key="3">
    <source>
        <dbReference type="Proteomes" id="UP000267606"/>
    </source>
</evidence>
<dbReference type="InterPro" id="IPR055472">
    <property type="entry name" value="DUF7044"/>
</dbReference>
<name>A0A183I3Q0_9BILA</name>
<evidence type="ECO:0000259" key="1">
    <source>
        <dbReference type="Pfam" id="PF23071"/>
    </source>
</evidence>
<dbReference type="Proteomes" id="UP000267606">
    <property type="component" value="Unassembled WGS sequence"/>
</dbReference>
<accession>A0A183I3Q0</accession>
<reference evidence="2 3" key="2">
    <citation type="submission" date="2018-11" db="EMBL/GenBank/DDBJ databases">
        <authorList>
            <consortium name="Pathogen Informatics"/>
        </authorList>
    </citation>
    <scope>NUCLEOTIDE SEQUENCE [LARGE SCALE GENOMIC DNA]</scope>
</reference>
<dbReference type="PANTHER" id="PTHR22255:SF9">
    <property type="entry name" value="LP06548P"/>
    <property type="match status" value="1"/>
</dbReference>
<sequence>MYRRTDKCPSKWNGTFHMNGHTTLLYFNETWMDTLGHCIASSSNHQNYIFRLELSNGICYRCVAIFNVHPNVLQYKQSECIKQYESSNDDIDAVCRSAFHGDTPMKTLFRSDAKSEQCPFELPFNFTYAIQDGSCTSRVSSVTVCPGYG</sequence>
<protein>
    <submittedName>
        <fullName evidence="4">Pancreatic secretory granule membrane major glycoprotein GP2</fullName>
    </submittedName>
</protein>
<dbReference type="WBParaSite" id="OFLC_0001437001-mRNA-1">
    <property type="protein sequence ID" value="OFLC_0001437001-mRNA-1"/>
    <property type="gene ID" value="OFLC_0001437001"/>
</dbReference>
<evidence type="ECO:0000313" key="2">
    <source>
        <dbReference type="EMBL" id="VDP16714.1"/>
    </source>
</evidence>
<evidence type="ECO:0000313" key="4">
    <source>
        <dbReference type="WBParaSite" id="OFLC_0001437001-mRNA-1"/>
    </source>
</evidence>
<proteinExistence type="predicted"/>
<dbReference type="PANTHER" id="PTHR22255">
    <property type="entry name" value="LP06548P"/>
    <property type="match status" value="1"/>
</dbReference>
<dbReference type="STRING" id="387005.A0A183I3Q0"/>
<dbReference type="EMBL" id="UZAJ01040793">
    <property type="protein sequence ID" value="VDP16714.1"/>
    <property type="molecule type" value="Genomic_DNA"/>
</dbReference>